<evidence type="ECO:0000313" key="2">
    <source>
        <dbReference type="Proteomes" id="UP000075243"/>
    </source>
</evidence>
<evidence type="ECO:0000313" key="1">
    <source>
        <dbReference type="EMBL" id="KYP35014.1"/>
    </source>
</evidence>
<accession>A0A151QXH8</accession>
<gene>
    <name evidence="1" type="ORF">KK1_043972</name>
</gene>
<dbReference type="Proteomes" id="UP000075243">
    <property type="component" value="Unassembled WGS sequence"/>
</dbReference>
<reference evidence="1" key="1">
    <citation type="journal article" date="2012" name="Nat. Biotechnol.">
        <title>Draft genome sequence of pigeonpea (Cajanus cajan), an orphan legume crop of resource-poor farmers.</title>
        <authorList>
            <person name="Varshney R.K."/>
            <person name="Chen W."/>
            <person name="Li Y."/>
            <person name="Bharti A.K."/>
            <person name="Saxena R.K."/>
            <person name="Schlueter J.A."/>
            <person name="Donoghue M.T."/>
            <person name="Azam S."/>
            <person name="Fan G."/>
            <person name="Whaley A.M."/>
            <person name="Farmer A.D."/>
            <person name="Sheridan J."/>
            <person name="Iwata A."/>
            <person name="Tuteja R."/>
            <person name="Penmetsa R.V."/>
            <person name="Wu W."/>
            <person name="Upadhyaya H.D."/>
            <person name="Yang S.P."/>
            <person name="Shah T."/>
            <person name="Saxena K.B."/>
            <person name="Michael T."/>
            <person name="McCombie W.R."/>
            <person name="Yang B."/>
            <person name="Zhang G."/>
            <person name="Yang H."/>
            <person name="Wang J."/>
            <person name="Spillane C."/>
            <person name="Cook D.R."/>
            <person name="May G.D."/>
            <person name="Xu X."/>
            <person name="Jackson S.A."/>
        </authorList>
    </citation>
    <scope>NUCLEOTIDE SEQUENCE [LARGE SCALE GENOMIC DNA]</scope>
</reference>
<sequence length="75" mass="8772">MCAIQDRTSKMLIGAGERRDGLYFFRETLMKKVCNVEGMNELEVWHKRLGHPCWKTTQLIFNVNGSRISTIKNNR</sequence>
<dbReference type="Gramene" id="C.cajan_41566.t">
    <property type="protein sequence ID" value="C.cajan_41566.t.cds1"/>
    <property type="gene ID" value="C.cajan_41566"/>
</dbReference>
<dbReference type="AlphaFoldDB" id="A0A151QXH8"/>
<keyword evidence="2" id="KW-1185">Reference proteome</keyword>
<proteinExistence type="predicted"/>
<name>A0A151QXH8_CAJCA</name>
<dbReference type="EMBL" id="KQ484460">
    <property type="protein sequence ID" value="KYP35014.1"/>
    <property type="molecule type" value="Genomic_DNA"/>
</dbReference>
<evidence type="ECO:0008006" key="3">
    <source>
        <dbReference type="Google" id="ProtNLM"/>
    </source>
</evidence>
<organism evidence="1 2">
    <name type="scientific">Cajanus cajan</name>
    <name type="common">Pigeon pea</name>
    <name type="synonym">Cajanus indicus</name>
    <dbReference type="NCBI Taxonomy" id="3821"/>
    <lineage>
        <taxon>Eukaryota</taxon>
        <taxon>Viridiplantae</taxon>
        <taxon>Streptophyta</taxon>
        <taxon>Embryophyta</taxon>
        <taxon>Tracheophyta</taxon>
        <taxon>Spermatophyta</taxon>
        <taxon>Magnoliopsida</taxon>
        <taxon>eudicotyledons</taxon>
        <taxon>Gunneridae</taxon>
        <taxon>Pentapetalae</taxon>
        <taxon>rosids</taxon>
        <taxon>fabids</taxon>
        <taxon>Fabales</taxon>
        <taxon>Fabaceae</taxon>
        <taxon>Papilionoideae</taxon>
        <taxon>50 kb inversion clade</taxon>
        <taxon>NPAAA clade</taxon>
        <taxon>indigoferoid/millettioid clade</taxon>
        <taxon>Phaseoleae</taxon>
        <taxon>Cajanus</taxon>
    </lineage>
</organism>
<protein>
    <recommendedName>
        <fullName evidence="3">GAG-pre-integrase domain-containing protein</fullName>
    </recommendedName>
</protein>